<proteinExistence type="predicted"/>
<name>A0A3B0XCG2_9ZZZZ</name>
<evidence type="ECO:0008006" key="5">
    <source>
        <dbReference type="Google" id="ProtNLM"/>
    </source>
</evidence>
<gene>
    <name evidence="4" type="ORF">MNBD_GAMMA09-243</name>
</gene>
<accession>A0A3B0XCG2</accession>
<evidence type="ECO:0000313" key="4">
    <source>
        <dbReference type="EMBL" id="VAW65975.1"/>
    </source>
</evidence>
<dbReference type="GO" id="GO:0005886">
    <property type="term" value="C:plasma membrane"/>
    <property type="evidence" value="ECO:0007669"/>
    <property type="project" value="TreeGrafter"/>
</dbReference>
<evidence type="ECO:0000256" key="3">
    <source>
        <dbReference type="SAM" id="MobiDB-lite"/>
    </source>
</evidence>
<dbReference type="EMBL" id="UOFI01000071">
    <property type="protein sequence ID" value="VAW65975.1"/>
    <property type="molecule type" value="Genomic_DNA"/>
</dbReference>
<dbReference type="InterPro" id="IPR005702">
    <property type="entry name" value="Wzc-like_C"/>
</dbReference>
<organism evidence="4">
    <name type="scientific">hydrothermal vent metagenome</name>
    <dbReference type="NCBI Taxonomy" id="652676"/>
    <lineage>
        <taxon>unclassified sequences</taxon>
        <taxon>metagenomes</taxon>
        <taxon>ecological metagenomes</taxon>
    </lineage>
</organism>
<dbReference type="SUPFAM" id="SSF52540">
    <property type="entry name" value="P-loop containing nucleoside triphosphate hydrolases"/>
    <property type="match status" value="1"/>
</dbReference>
<sequence>MSKIEDALNKAKASRSENKNLATVADHEIKKPMTQSSVRGLIPSTSNIGKINRKSSTKEIALMESGEILDNNQLSELKIIFSNMADNKTANTYRDLRTKLVQKSHGQNFICMITSCVSGEEKGKTSLNVASAFSFDESKTSLLIDCNLNSPKLESMLNIETAYGLTDYLEDETIDASSIMHKTGIKRLKLIPAGTSCEISTEYFTSLRMRQLMSDLLSRYSDRYIFLDAAPISDSADTRILVELCDFVILVVPYGTASRGKIKEAADAIGEDKLLGVVFNETPKLPKFNILNLFKS</sequence>
<feature type="compositionally biased region" description="Basic and acidic residues" evidence="3">
    <location>
        <begin position="1"/>
        <end position="18"/>
    </location>
</feature>
<evidence type="ECO:0000256" key="1">
    <source>
        <dbReference type="ARBA" id="ARBA00022741"/>
    </source>
</evidence>
<dbReference type="GO" id="GO:0004713">
    <property type="term" value="F:protein tyrosine kinase activity"/>
    <property type="evidence" value="ECO:0007669"/>
    <property type="project" value="TreeGrafter"/>
</dbReference>
<protein>
    <recommendedName>
        <fullName evidence="5">Non-specific protein-tyrosine kinase</fullName>
    </recommendedName>
</protein>
<evidence type="ECO:0000256" key="2">
    <source>
        <dbReference type="ARBA" id="ARBA00022840"/>
    </source>
</evidence>
<dbReference type="AlphaFoldDB" id="A0A3B0XCG2"/>
<feature type="region of interest" description="Disordered" evidence="3">
    <location>
        <begin position="1"/>
        <end position="20"/>
    </location>
</feature>
<reference evidence="4" key="1">
    <citation type="submission" date="2018-06" db="EMBL/GenBank/DDBJ databases">
        <authorList>
            <person name="Zhirakovskaya E."/>
        </authorList>
    </citation>
    <scope>NUCLEOTIDE SEQUENCE</scope>
</reference>
<dbReference type="PANTHER" id="PTHR32309:SF13">
    <property type="entry name" value="FERRIC ENTEROBACTIN TRANSPORT PROTEIN FEPE"/>
    <property type="match status" value="1"/>
</dbReference>
<dbReference type="Gene3D" id="3.40.50.300">
    <property type="entry name" value="P-loop containing nucleotide triphosphate hydrolases"/>
    <property type="match status" value="1"/>
</dbReference>
<dbReference type="InterPro" id="IPR027417">
    <property type="entry name" value="P-loop_NTPase"/>
</dbReference>
<dbReference type="CDD" id="cd05387">
    <property type="entry name" value="BY-kinase"/>
    <property type="match status" value="1"/>
</dbReference>
<dbReference type="PANTHER" id="PTHR32309">
    <property type="entry name" value="TYROSINE-PROTEIN KINASE"/>
    <property type="match status" value="1"/>
</dbReference>
<dbReference type="InterPro" id="IPR050445">
    <property type="entry name" value="Bact_polysacc_biosynth/exp"/>
</dbReference>
<keyword evidence="2" id="KW-0067">ATP-binding</keyword>
<keyword evidence="1" id="KW-0547">Nucleotide-binding</keyword>